<feature type="compositionally biased region" description="Polar residues" evidence="1">
    <location>
        <begin position="363"/>
        <end position="383"/>
    </location>
</feature>
<dbReference type="AlphaFoldDB" id="A0AA40KT49"/>
<sequence length="416" mass="46711">MNTESRKLQEEVVQLWLSVPRKQTKRDQDLVTTHAREHWNIGPGYANQNGYYEVHRISDQCHRSRLRSSRLLADEVNHETIADRPRSNVAKKHHRGSYARDRMERTDSSDLQQHIGERGRVETALTRLKTFYDTRGESEPIASLRLKVHNNLALLQRYEAIHESIIAAVDDDDDDEYYKLNNRLHWQQQQRRGALHRNDEVSPAKRNFLSPTLGGAAGLIGVKLDLLTNLPIHLSNGELLINNDAHKTSRGVKEKEEDVEIADEAAKAVEVTHSIHDAVTSKDITAFPRSGHTRDPENCDDGDDQRNASRSSHGIDHNGFIGGSNPPILELGVARRLSKSSTFRDDPSVPSTSRTPDGHFLGTSANTAGHITSSSLTAPPTAHQSHYRGVIADQFESSPTHRHVFSYKRIANSDVD</sequence>
<reference evidence="2" key="1">
    <citation type="submission" date="2021-10" db="EMBL/GenBank/DDBJ databases">
        <title>Melipona bicolor Genome sequencing and assembly.</title>
        <authorList>
            <person name="Araujo N.S."/>
            <person name="Arias M.C."/>
        </authorList>
    </citation>
    <scope>NUCLEOTIDE SEQUENCE</scope>
    <source>
        <strain evidence="2">USP_2M_L1-L4_2017</strain>
        <tissue evidence="2">Whole body</tissue>
    </source>
</reference>
<feature type="compositionally biased region" description="Basic and acidic residues" evidence="1">
    <location>
        <begin position="98"/>
        <end position="108"/>
    </location>
</feature>
<accession>A0AA40KT49</accession>
<feature type="region of interest" description="Disordered" evidence="1">
    <location>
        <begin position="85"/>
        <end position="111"/>
    </location>
</feature>
<dbReference type="EMBL" id="JAHYIQ010000005">
    <property type="protein sequence ID" value="KAK1131953.1"/>
    <property type="molecule type" value="Genomic_DNA"/>
</dbReference>
<organism evidence="2 3">
    <name type="scientific">Melipona bicolor</name>
    <dbReference type="NCBI Taxonomy" id="60889"/>
    <lineage>
        <taxon>Eukaryota</taxon>
        <taxon>Metazoa</taxon>
        <taxon>Ecdysozoa</taxon>
        <taxon>Arthropoda</taxon>
        <taxon>Hexapoda</taxon>
        <taxon>Insecta</taxon>
        <taxon>Pterygota</taxon>
        <taxon>Neoptera</taxon>
        <taxon>Endopterygota</taxon>
        <taxon>Hymenoptera</taxon>
        <taxon>Apocrita</taxon>
        <taxon>Aculeata</taxon>
        <taxon>Apoidea</taxon>
        <taxon>Anthophila</taxon>
        <taxon>Apidae</taxon>
        <taxon>Melipona</taxon>
    </lineage>
</organism>
<evidence type="ECO:0000256" key="1">
    <source>
        <dbReference type="SAM" id="MobiDB-lite"/>
    </source>
</evidence>
<feature type="region of interest" description="Disordered" evidence="1">
    <location>
        <begin position="280"/>
        <end position="327"/>
    </location>
</feature>
<evidence type="ECO:0000313" key="3">
    <source>
        <dbReference type="Proteomes" id="UP001177670"/>
    </source>
</evidence>
<dbReference type="Proteomes" id="UP001177670">
    <property type="component" value="Unassembled WGS sequence"/>
</dbReference>
<keyword evidence="3" id="KW-1185">Reference proteome</keyword>
<feature type="region of interest" description="Disordered" evidence="1">
    <location>
        <begin position="340"/>
        <end position="383"/>
    </location>
</feature>
<proteinExistence type="predicted"/>
<comment type="caution">
    <text evidence="2">The sequence shown here is derived from an EMBL/GenBank/DDBJ whole genome shotgun (WGS) entry which is preliminary data.</text>
</comment>
<name>A0AA40KT49_9HYME</name>
<gene>
    <name evidence="2" type="ORF">K0M31_016095</name>
</gene>
<evidence type="ECO:0000313" key="2">
    <source>
        <dbReference type="EMBL" id="KAK1131953.1"/>
    </source>
</evidence>
<protein>
    <submittedName>
        <fullName evidence="2">Uncharacterized protein</fullName>
    </submittedName>
</protein>